<evidence type="ECO:0000313" key="1">
    <source>
        <dbReference type="EMBL" id="JAE25571.1"/>
    </source>
</evidence>
<sequence length="72" mass="8266">MAFLLYLSSQVLFFSVGERKLFLDDSVTTAFVILYHVSLNHTLELLFVSPAKTTSKSILSQDARTQWLYLHL</sequence>
<dbReference type="AlphaFoldDB" id="A0A0A9GSN0"/>
<reference evidence="1" key="1">
    <citation type="submission" date="2014-09" db="EMBL/GenBank/DDBJ databases">
        <authorList>
            <person name="Magalhaes I.L.F."/>
            <person name="Oliveira U."/>
            <person name="Santos F.R."/>
            <person name="Vidigal T.H.D.A."/>
            <person name="Brescovit A.D."/>
            <person name="Santos A.J."/>
        </authorList>
    </citation>
    <scope>NUCLEOTIDE SEQUENCE</scope>
    <source>
        <tissue evidence="1">Shoot tissue taken approximately 20 cm above the soil surface</tissue>
    </source>
</reference>
<proteinExistence type="predicted"/>
<reference evidence="1" key="2">
    <citation type="journal article" date="2015" name="Data Brief">
        <title>Shoot transcriptome of the giant reed, Arundo donax.</title>
        <authorList>
            <person name="Barrero R.A."/>
            <person name="Guerrero F.D."/>
            <person name="Moolhuijzen P."/>
            <person name="Goolsby J.A."/>
            <person name="Tidwell J."/>
            <person name="Bellgard S.E."/>
            <person name="Bellgard M.I."/>
        </authorList>
    </citation>
    <scope>NUCLEOTIDE SEQUENCE</scope>
    <source>
        <tissue evidence="1">Shoot tissue taken approximately 20 cm above the soil surface</tissue>
    </source>
</reference>
<accession>A0A0A9GSN0</accession>
<organism evidence="1">
    <name type="scientific">Arundo donax</name>
    <name type="common">Giant reed</name>
    <name type="synonym">Donax arundinaceus</name>
    <dbReference type="NCBI Taxonomy" id="35708"/>
    <lineage>
        <taxon>Eukaryota</taxon>
        <taxon>Viridiplantae</taxon>
        <taxon>Streptophyta</taxon>
        <taxon>Embryophyta</taxon>
        <taxon>Tracheophyta</taxon>
        <taxon>Spermatophyta</taxon>
        <taxon>Magnoliopsida</taxon>
        <taxon>Liliopsida</taxon>
        <taxon>Poales</taxon>
        <taxon>Poaceae</taxon>
        <taxon>PACMAD clade</taxon>
        <taxon>Arundinoideae</taxon>
        <taxon>Arundineae</taxon>
        <taxon>Arundo</taxon>
    </lineage>
</organism>
<protein>
    <submittedName>
        <fullName evidence="1">Uncharacterized protein</fullName>
    </submittedName>
</protein>
<dbReference type="EMBL" id="GBRH01172325">
    <property type="protein sequence ID" value="JAE25571.1"/>
    <property type="molecule type" value="Transcribed_RNA"/>
</dbReference>
<name>A0A0A9GSN0_ARUDO</name>